<reference evidence="1" key="1">
    <citation type="journal article" date="2004" name="Nature">
        <title>Genome duplication in the teleost fish Tetraodon nigroviridis reveals the early vertebrate proto-karyotype.</title>
        <authorList>
            <person name="Jaillon O."/>
            <person name="Aury J.-M."/>
            <person name="Brunet F."/>
            <person name="Petit J.-L."/>
            <person name="Stange-Thomann N."/>
            <person name="Mauceli E."/>
            <person name="Bouneau L."/>
            <person name="Fischer C."/>
            <person name="Ozouf-Costaz C."/>
            <person name="Bernot A."/>
            <person name="Nicaud S."/>
            <person name="Jaffe D."/>
            <person name="Fisher S."/>
            <person name="Lutfalla G."/>
            <person name="Dossat C."/>
            <person name="Segurens B."/>
            <person name="Dasilva C."/>
            <person name="Salanoubat M."/>
            <person name="Levy M."/>
            <person name="Boudet N."/>
            <person name="Castellano S."/>
            <person name="Anthouard V."/>
            <person name="Jubin C."/>
            <person name="Castelli V."/>
            <person name="Katinka M."/>
            <person name="Vacherie B."/>
            <person name="Biemont C."/>
            <person name="Skalli Z."/>
            <person name="Cattolico L."/>
            <person name="Poulain J."/>
            <person name="De Berardinis V."/>
            <person name="Cruaud C."/>
            <person name="Duprat S."/>
            <person name="Brottier P."/>
            <person name="Coutanceau J.-P."/>
            <person name="Gouzy J."/>
            <person name="Parra G."/>
            <person name="Lardier G."/>
            <person name="Chapple C."/>
            <person name="McKernan K.J."/>
            <person name="McEwan P."/>
            <person name="Bosak S."/>
            <person name="Kellis M."/>
            <person name="Volff J.-N."/>
            <person name="Guigo R."/>
            <person name="Zody M.C."/>
            <person name="Mesirov J."/>
            <person name="Lindblad-Toh K."/>
            <person name="Birren B."/>
            <person name="Nusbaum C."/>
            <person name="Kahn D."/>
            <person name="Robinson-Rechavi M."/>
            <person name="Laudet V."/>
            <person name="Schachter V."/>
            <person name="Quetier F."/>
            <person name="Saurin W."/>
            <person name="Scarpelli C."/>
            <person name="Wincker P."/>
            <person name="Lander E.S."/>
            <person name="Weissenbach J."/>
            <person name="Roest Crollius H."/>
        </authorList>
    </citation>
    <scope>NUCLEOTIDE SEQUENCE [LARGE SCALE GENOMIC DNA]</scope>
</reference>
<comment type="caution">
    <text evidence="1">The sequence shown here is derived from an EMBL/GenBank/DDBJ whole genome shotgun (WGS) entry which is preliminary data.</text>
</comment>
<proteinExistence type="predicted"/>
<dbReference type="KEGG" id="tng:GSTEN00016005G001"/>
<protein>
    <submittedName>
        <fullName evidence="1">(spotted green pufferfish) hypothetical protein</fullName>
    </submittedName>
</protein>
<dbReference type="EMBL" id="CAAE01014555">
    <property type="protein sequence ID" value="CAF98340.1"/>
    <property type="molecule type" value="Genomic_DNA"/>
</dbReference>
<dbReference type="AlphaFoldDB" id="Q4SLZ2"/>
<organism evidence="1">
    <name type="scientific">Tetraodon nigroviridis</name>
    <name type="common">Spotted green pufferfish</name>
    <name type="synonym">Chelonodon nigroviridis</name>
    <dbReference type="NCBI Taxonomy" id="99883"/>
    <lineage>
        <taxon>Eukaryota</taxon>
        <taxon>Metazoa</taxon>
        <taxon>Chordata</taxon>
        <taxon>Craniata</taxon>
        <taxon>Vertebrata</taxon>
        <taxon>Euteleostomi</taxon>
        <taxon>Actinopterygii</taxon>
        <taxon>Neopterygii</taxon>
        <taxon>Teleostei</taxon>
        <taxon>Neoteleostei</taxon>
        <taxon>Acanthomorphata</taxon>
        <taxon>Eupercaria</taxon>
        <taxon>Tetraodontiformes</taxon>
        <taxon>Tetradontoidea</taxon>
        <taxon>Tetraodontidae</taxon>
        <taxon>Tetraodon</taxon>
    </lineage>
</organism>
<sequence>MASDKQSALREERKAYCSSRLQLLTPLWDDNLGCLNKDGDVR</sequence>
<evidence type="ECO:0000313" key="1">
    <source>
        <dbReference type="EMBL" id="CAF98340.1"/>
    </source>
</evidence>
<name>Q4SLZ2_TETNG</name>
<reference evidence="1" key="2">
    <citation type="submission" date="2004-02" db="EMBL/GenBank/DDBJ databases">
        <authorList>
            <consortium name="Genoscope"/>
            <consortium name="Whitehead Institute Centre for Genome Research"/>
        </authorList>
    </citation>
    <scope>NUCLEOTIDE SEQUENCE</scope>
</reference>
<gene>
    <name evidence="1" type="ORF">GSTENG00016005001</name>
</gene>
<accession>Q4SLZ2</accession>